<protein>
    <recommendedName>
        <fullName evidence="3">NADH-quinone oxidoreductase subunit N</fullName>
    </recommendedName>
</protein>
<evidence type="ECO:0008006" key="3">
    <source>
        <dbReference type="Google" id="ProtNLM"/>
    </source>
</evidence>
<organism evidence="2">
    <name type="scientific">marine sediment metagenome</name>
    <dbReference type="NCBI Taxonomy" id="412755"/>
    <lineage>
        <taxon>unclassified sequences</taxon>
        <taxon>metagenomes</taxon>
        <taxon>ecological metagenomes</taxon>
    </lineage>
</organism>
<keyword evidence="1" id="KW-0812">Transmembrane</keyword>
<accession>X0WNP2</accession>
<evidence type="ECO:0000256" key="1">
    <source>
        <dbReference type="SAM" id="Phobius"/>
    </source>
</evidence>
<feature type="non-terminal residue" evidence="2">
    <location>
        <position position="75"/>
    </location>
</feature>
<evidence type="ECO:0000313" key="2">
    <source>
        <dbReference type="EMBL" id="GAG32265.1"/>
    </source>
</evidence>
<dbReference type="AlphaFoldDB" id="X0WNP2"/>
<feature type="transmembrane region" description="Helical" evidence="1">
    <location>
        <begin position="32"/>
        <end position="53"/>
    </location>
</feature>
<comment type="caution">
    <text evidence="2">The sequence shown here is derived from an EMBL/GenBank/DDBJ whole genome shotgun (WGS) entry which is preliminary data.</text>
</comment>
<keyword evidence="1" id="KW-1133">Transmembrane helix</keyword>
<reference evidence="2" key="1">
    <citation type="journal article" date="2014" name="Front. Microbiol.">
        <title>High frequency of phylogenetically diverse reductive dehalogenase-homologous genes in deep subseafloor sedimentary metagenomes.</title>
        <authorList>
            <person name="Kawai M."/>
            <person name="Futagami T."/>
            <person name="Toyoda A."/>
            <person name="Takaki Y."/>
            <person name="Nishi S."/>
            <person name="Hori S."/>
            <person name="Arai W."/>
            <person name="Tsubouchi T."/>
            <person name="Morono Y."/>
            <person name="Uchiyama I."/>
            <person name="Ito T."/>
            <person name="Fujiyama A."/>
            <person name="Inagaki F."/>
            <person name="Takami H."/>
        </authorList>
    </citation>
    <scope>NUCLEOTIDE SEQUENCE</scope>
    <source>
        <strain evidence="2">Expedition CK06-06</strain>
    </source>
</reference>
<name>X0WNP2_9ZZZZ</name>
<sequence>MNSYSLLTPEIIVAVFAAAVILLDLVVREKALLAALSVVGLLASLGVSVTMWGRENNELFDGMLKVDQLAIFFNF</sequence>
<keyword evidence="1" id="KW-0472">Membrane</keyword>
<dbReference type="EMBL" id="BARS01045401">
    <property type="protein sequence ID" value="GAG32265.1"/>
    <property type="molecule type" value="Genomic_DNA"/>
</dbReference>
<feature type="transmembrane region" description="Helical" evidence="1">
    <location>
        <begin position="6"/>
        <end position="25"/>
    </location>
</feature>
<proteinExistence type="predicted"/>
<gene>
    <name evidence="2" type="ORF">S01H1_68455</name>
</gene>